<sequence>MKFAKLFSTALVALGICASLNTAKADDLEKIQSKGKMTVALSGVFPPFSFVDETNQVVGFDVDIGSEIARRLKAEPEIVTTAWDGIIAGLVTGRYDTIVGSMGITEERKKAIDFVGPYYRSGLALFIRKGDTVKSLNELEGKTIGVTLGETSEKWVREQGKYEVRTYKGLPEMLLDLGSGRIDAVVADDVPVLVAIGKSNAPIEQVKDDQLPRYDIGIAVRKNNPELRDAMQKALDDMMADGTYKTISEKWIGADIR</sequence>
<accession>A0A256EZJ5</accession>
<organism evidence="4 5">
    <name type="scientific">Brucella rhizosphaerae</name>
    <dbReference type="NCBI Taxonomy" id="571254"/>
    <lineage>
        <taxon>Bacteria</taxon>
        <taxon>Pseudomonadati</taxon>
        <taxon>Pseudomonadota</taxon>
        <taxon>Alphaproteobacteria</taxon>
        <taxon>Hyphomicrobiales</taxon>
        <taxon>Brucellaceae</taxon>
        <taxon>Brucella/Ochrobactrum group</taxon>
        <taxon>Brucella</taxon>
    </lineage>
</organism>
<dbReference type="CDD" id="cd13713">
    <property type="entry name" value="PBP2_Cystine_like_1"/>
    <property type="match status" value="1"/>
</dbReference>
<dbReference type="eggNOG" id="COG0834">
    <property type="taxonomic scope" value="Bacteria"/>
</dbReference>
<feature type="signal peptide" evidence="2">
    <location>
        <begin position="1"/>
        <end position="25"/>
    </location>
</feature>
<dbReference type="OrthoDB" id="7248418at2"/>
<reference evidence="4 5" key="1">
    <citation type="submission" date="2017-07" db="EMBL/GenBank/DDBJ databases">
        <title>Phylogenetic study on the rhizospheric bacterium Ochrobactrum sp. A44.</title>
        <authorList>
            <person name="Krzyzanowska D.M."/>
            <person name="Ossowicki A."/>
            <person name="Rajewska M."/>
            <person name="Maciag T."/>
            <person name="Kaczynski Z."/>
            <person name="Czerwicka M."/>
            <person name="Jafra S."/>
        </authorList>
    </citation>
    <scope>NUCLEOTIDE SEQUENCE [LARGE SCALE GENOMIC DNA]</scope>
    <source>
        <strain evidence="4 5">PR17</strain>
    </source>
</reference>
<dbReference type="SUPFAM" id="SSF53850">
    <property type="entry name" value="Periplasmic binding protein-like II"/>
    <property type="match status" value="1"/>
</dbReference>
<gene>
    <name evidence="4" type="ORF">CEV32_2716</name>
</gene>
<dbReference type="PANTHER" id="PTHR35936">
    <property type="entry name" value="MEMBRANE-BOUND LYTIC MUREIN TRANSGLYCOSYLASE F"/>
    <property type="match status" value="1"/>
</dbReference>
<evidence type="ECO:0000313" key="5">
    <source>
        <dbReference type="Proteomes" id="UP000216345"/>
    </source>
</evidence>
<evidence type="ECO:0000256" key="1">
    <source>
        <dbReference type="ARBA" id="ARBA00022729"/>
    </source>
</evidence>
<evidence type="ECO:0000259" key="3">
    <source>
        <dbReference type="SMART" id="SM00062"/>
    </source>
</evidence>
<feature type="chain" id="PRO_5012603852" evidence="2">
    <location>
        <begin position="26"/>
        <end position="257"/>
    </location>
</feature>
<dbReference type="RefSeq" id="WP_094579233.1">
    <property type="nucleotide sequence ID" value="NZ_JBHEEL010000005.1"/>
</dbReference>
<comment type="caution">
    <text evidence="4">The sequence shown here is derived from an EMBL/GenBank/DDBJ whole genome shotgun (WGS) entry which is preliminary data.</text>
</comment>
<dbReference type="PANTHER" id="PTHR35936:SF19">
    <property type="entry name" value="AMINO-ACID-BINDING PROTEIN YXEM-RELATED"/>
    <property type="match status" value="1"/>
</dbReference>
<proteinExistence type="predicted"/>
<dbReference type="Gene3D" id="3.40.190.10">
    <property type="entry name" value="Periplasmic binding protein-like II"/>
    <property type="match status" value="2"/>
</dbReference>
<dbReference type="Proteomes" id="UP000216345">
    <property type="component" value="Unassembled WGS sequence"/>
</dbReference>
<dbReference type="EMBL" id="NNRK01000035">
    <property type="protein sequence ID" value="OYR08005.1"/>
    <property type="molecule type" value="Genomic_DNA"/>
</dbReference>
<dbReference type="AlphaFoldDB" id="A0A256EZJ5"/>
<evidence type="ECO:0000256" key="2">
    <source>
        <dbReference type="SAM" id="SignalP"/>
    </source>
</evidence>
<dbReference type="Pfam" id="PF00497">
    <property type="entry name" value="SBP_bac_3"/>
    <property type="match status" value="1"/>
</dbReference>
<feature type="domain" description="Solute-binding protein family 3/N-terminal" evidence="3">
    <location>
        <begin position="36"/>
        <end position="255"/>
    </location>
</feature>
<name>A0A256EZJ5_9HYPH</name>
<keyword evidence="1 2" id="KW-0732">Signal</keyword>
<protein>
    <submittedName>
        <fullName evidence="4">Bacterial extracellular solute-binding, 3 family protein</fullName>
    </submittedName>
</protein>
<dbReference type="SMART" id="SM00062">
    <property type="entry name" value="PBPb"/>
    <property type="match status" value="1"/>
</dbReference>
<evidence type="ECO:0000313" key="4">
    <source>
        <dbReference type="EMBL" id="OYR08005.1"/>
    </source>
</evidence>
<dbReference type="InterPro" id="IPR001638">
    <property type="entry name" value="Solute-binding_3/MltF_N"/>
</dbReference>
<keyword evidence="5" id="KW-1185">Reference proteome</keyword>